<dbReference type="InterPro" id="IPR006073">
    <property type="entry name" value="GTP-bd"/>
</dbReference>
<accession>A0A8S9ZLX9</accession>
<dbReference type="CDD" id="cd02440">
    <property type="entry name" value="AdoMet_MTases"/>
    <property type="match status" value="1"/>
</dbReference>
<dbReference type="Gene3D" id="1.10.10.2150">
    <property type="entry name" value="Ribosomal RNA-processing protein 8, N-terminal domain"/>
    <property type="match status" value="1"/>
</dbReference>
<evidence type="ECO:0000313" key="14">
    <source>
        <dbReference type="EMBL" id="KAF7634295.1"/>
    </source>
</evidence>
<dbReference type="InterPro" id="IPR012973">
    <property type="entry name" value="NOG_C"/>
</dbReference>
<keyword evidence="4" id="KW-0690">Ribosome biogenesis</keyword>
<name>A0A8S9ZLX9_9BILA</name>
<dbReference type="InterPro" id="IPR041623">
    <property type="entry name" value="NOG1_N"/>
</dbReference>
<gene>
    <name evidence="14" type="ORF">Mgra_00006260</name>
</gene>
<dbReference type="PANTHER" id="PTHR45759">
    <property type="entry name" value="NUCLEOLAR GTP-BINDING PROTEIN 1"/>
    <property type="match status" value="1"/>
</dbReference>
<reference evidence="14" key="1">
    <citation type="journal article" date="2020" name="Ecol. Evol.">
        <title>Genome structure and content of the rice root-knot nematode (Meloidogyne graminicola).</title>
        <authorList>
            <person name="Phan N.T."/>
            <person name="Danchin E.G.J."/>
            <person name="Klopp C."/>
            <person name="Perfus-Barbeoch L."/>
            <person name="Kozlowski D.K."/>
            <person name="Koutsovoulos G.D."/>
            <person name="Lopez-Roques C."/>
            <person name="Bouchez O."/>
            <person name="Zahm M."/>
            <person name="Besnard G."/>
            <person name="Bellafiore S."/>
        </authorList>
    </citation>
    <scope>NUCLEOTIDE SEQUENCE</scope>
    <source>
        <strain evidence="14">VN-18</strain>
    </source>
</reference>
<organism evidence="14 15">
    <name type="scientific">Meloidogyne graminicola</name>
    <dbReference type="NCBI Taxonomy" id="189291"/>
    <lineage>
        <taxon>Eukaryota</taxon>
        <taxon>Metazoa</taxon>
        <taxon>Ecdysozoa</taxon>
        <taxon>Nematoda</taxon>
        <taxon>Chromadorea</taxon>
        <taxon>Rhabditida</taxon>
        <taxon>Tylenchina</taxon>
        <taxon>Tylenchomorpha</taxon>
        <taxon>Tylenchoidea</taxon>
        <taxon>Meloidogynidae</taxon>
        <taxon>Meloidogyninae</taxon>
        <taxon>Meloidogyne</taxon>
    </lineage>
</organism>
<feature type="region of interest" description="Disordered" evidence="12">
    <location>
        <begin position="1"/>
        <end position="34"/>
    </location>
</feature>
<dbReference type="GO" id="GO:0005730">
    <property type="term" value="C:nucleolus"/>
    <property type="evidence" value="ECO:0007669"/>
    <property type="project" value="UniProtKB-SubCell"/>
</dbReference>
<evidence type="ECO:0000256" key="3">
    <source>
        <dbReference type="ARBA" id="ARBA00020203"/>
    </source>
</evidence>
<dbReference type="Pfam" id="PF06858">
    <property type="entry name" value="NOG1"/>
    <property type="match status" value="1"/>
</dbReference>
<evidence type="ECO:0000256" key="10">
    <source>
        <dbReference type="ARBA" id="ARBA00023134"/>
    </source>
</evidence>
<evidence type="ECO:0000256" key="8">
    <source>
        <dbReference type="ARBA" id="ARBA00022691"/>
    </source>
</evidence>
<dbReference type="GO" id="GO:0008168">
    <property type="term" value="F:methyltransferase activity"/>
    <property type="evidence" value="ECO:0007669"/>
    <property type="project" value="UniProtKB-KW"/>
</dbReference>
<evidence type="ECO:0000256" key="1">
    <source>
        <dbReference type="ARBA" id="ARBA00004604"/>
    </source>
</evidence>
<feature type="region of interest" description="Disordered" evidence="12">
    <location>
        <begin position="744"/>
        <end position="764"/>
    </location>
</feature>
<keyword evidence="10" id="KW-0342">GTP-binding</keyword>
<dbReference type="Gene3D" id="1.20.120.1190">
    <property type="match status" value="1"/>
</dbReference>
<evidence type="ECO:0000256" key="12">
    <source>
        <dbReference type="SAM" id="MobiDB-lite"/>
    </source>
</evidence>
<feature type="compositionally biased region" description="Basic residues" evidence="12">
    <location>
        <begin position="754"/>
        <end position="764"/>
    </location>
</feature>
<comment type="caution">
    <text evidence="14">The sequence shown here is derived from an EMBL/GenBank/DDBJ whole genome shotgun (WGS) entry which is preliminary data.</text>
</comment>
<keyword evidence="15" id="KW-1185">Reference proteome</keyword>
<comment type="subcellular location">
    <subcellularLocation>
        <location evidence="1">Nucleus</location>
        <location evidence="1">Nucleolus</location>
    </subcellularLocation>
</comment>
<dbReference type="Pfam" id="PF08155">
    <property type="entry name" value="NOGCT"/>
    <property type="match status" value="1"/>
</dbReference>
<dbReference type="Proteomes" id="UP000605970">
    <property type="component" value="Unassembled WGS sequence"/>
</dbReference>
<dbReference type="Gene3D" id="3.40.50.300">
    <property type="entry name" value="P-loop containing nucleotide triphosphate hydrolases"/>
    <property type="match status" value="1"/>
</dbReference>
<keyword evidence="11" id="KW-0539">Nucleus</keyword>
<dbReference type="InterPro" id="IPR029063">
    <property type="entry name" value="SAM-dependent_MTases_sf"/>
</dbReference>
<feature type="region of interest" description="Disordered" evidence="12">
    <location>
        <begin position="622"/>
        <end position="641"/>
    </location>
</feature>
<dbReference type="AlphaFoldDB" id="A0A8S9ZLX9"/>
<keyword evidence="7" id="KW-0808">Transferase</keyword>
<keyword evidence="8" id="KW-0949">S-adenosyl-L-methionine</keyword>
<dbReference type="EMBL" id="JABEBT010000060">
    <property type="protein sequence ID" value="KAF7634295.1"/>
    <property type="molecule type" value="Genomic_DNA"/>
</dbReference>
<dbReference type="Pfam" id="PF17835">
    <property type="entry name" value="NOG1_N"/>
    <property type="match status" value="1"/>
</dbReference>
<keyword evidence="6" id="KW-0489">Methyltransferase</keyword>
<dbReference type="PROSITE" id="PS51710">
    <property type="entry name" value="G_OBG"/>
    <property type="match status" value="1"/>
</dbReference>
<dbReference type="SUPFAM" id="SSF53335">
    <property type="entry name" value="S-adenosyl-L-methionine-dependent methyltransferases"/>
    <property type="match status" value="1"/>
</dbReference>
<dbReference type="Pfam" id="PF05148">
    <property type="entry name" value="Methyltransf_8"/>
    <property type="match status" value="1"/>
</dbReference>
<dbReference type="InterPro" id="IPR042036">
    <property type="entry name" value="RRP8_N"/>
</dbReference>
<proteinExistence type="inferred from homology"/>
<keyword evidence="5" id="KW-0698">rRNA processing</keyword>
<evidence type="ECO:0000256" key="11">
    <source>
        <dbReference type="ARBA" id="ARBA00023242"/>
    </source>
</evidence>
<evidence type="ECO:0000256" key="9">
    <source>
        <dbReference type="ARBA" id="ARBA00022741"/>
    </source>
</evidence>
<dbReference type="Gene3D" id="3.40.50.150">
    <property type="entry name" value="Vaccinia Virus protein VP39"/>
    <property type="match status" value="1"/>
</dbReference>
<evidence type="ECO:0000256" key="4">
    <source>
        <dbReference type="ARBA" id="ARBA00022517"/>
    </source>
</evidence>
<dbReference type="FunFam" id="1.10.10.2150:FF:000001">
    <property type="entry name" value="Ribosomal RNA-processing protein 8"/>
    <property type="match status" value="1"/>
</dbReference>
<sequence>MENQQQFQSTSSSFPQQIQYKQSTSSQQSDKSYIPLEKRINPNGLPPKMISNYEQHSIETLCTLGKELVLELMTRMFSIVNTLKLNIKGENKPGTKTSIHSVANVDNIRFQLEYSRLIFMALTENLKDVVLSKTQRKTPTVVRRHWQISRIRAFYSRKVKFLQQTLHDKLTTILTEFPKMEDVHPFYADLMNILYDRDHYKIALGQMNTARHLIDGVAREYVRLLKYSDSLYRCKTLKRAALGRMVKILRRQKSSFEYLEQVRQHLSRLPSIDPNTRTLILCGFPNVGKSSFINKVTRADVEVQPYAFTTKSLYVGHMDYRYLRWQVIDTPGILDHPLEQRNTIEMQAVTALGHLKASILYIMDISELCDHSIEQQIKLFENIQPLFANKPVFIGLNKIDVLRRKDLPIETESLLKKFENDNIPVIELSTLTEEGVIELRDKACDALLAQRIERKLQSKGKEIIGDSGHVLSRLFVAYPEPRDDKIRAPFIPEGVLKKRAAMDLTDDVIKEEQPKRKLERELELEQGRDYKLDLKKHYLLKNEEEKYDKIPEIWEGHNIADFIDPQIVEKLKKLLEEEKRREQAGYYDADMNEDDDETKRLLSLAEQITEKEKLCRMESQFNKGTNQPKIPRKAGRKRERSMSRLEKELGDLGVHVDAKRMRNLENEQQREHVGGMKIRVGRSPSVPVPERIPRDVKGIPDTKIRIKAKKLARGGLRKLGRAARKGEADRHVYDLKPKHLFNYEENSQSEKNPLVKKKKRSRKKRIKDKNKILVKFNDKNNDEQNKEENDLKRADAKLDAARFRYINEQLYTHPSTSAVQLFKDPKAFEAYHRGYRQQLKKWPSNPLNTILLDLSSLPHGSVIADLGCGEAELAKSLGSNYKVHSFDLVSMNERVIVADMAKLPLLKESVDVCVYCLSLMGTNLAHFFREAHRVLKMNGKIKIVEVSSRFRNIKNFIEALGKMGFQLKRKKELDGGYFTALTLQKIGKFVNKRPLGLHLDPCLYKKR</sequence>
<evidence type="ECO:0000256" key="7">
    <source>
        <dbReference type="ARBA" id="ARBA00022679"/>
    </source>
</evidence>
<evidence type="ECO:0000259" key="13">
    <source>
        <dbReference type="PROSITE" id="PS51710"/>
    </source>
</evidence>
<evidence type="ECO:0000256" key="6">
    <source>
        <dbReference type="ARBA" id="ARBA00022603"/>
    </source>
</evidence>
<feature type="domain" description="OBG-type G" evidence="13">
    <location>
        <begin position="277"/>
        <end position="448"/>
    </location>
</feature>
<comment type="similarity">
    <text evidence="2">Belongs to the methyltransferase superfamily. RRP8 family.</text>
</comment>
<dbReference type="InterPro" id="IPR031167">
    <property type="entry name" value="G_OBG"/>
</dbReference>
<evidence type="ECO:0000256" key="2">
    <source>
        <dbReference type="ARBA" id="ARBA00006301"/>
    </source>
</evidence>
<dbReference type="PRINTS" id="PR00326">
    <property type="entry name" value="GTP1OBG"/>
</dbReference>
<dbReference type="GO" id="GO:0005525">
    <property type="term" value="F:GTP binding"/>
    <property type="evidence" value="ECO:0007669"/>
    <property type="project" value="UniProtKB-KW"/>
</dbReference>
<dbReference type="InterPro" id="IPR027417">
    <property type="entry name" value="P-loop_NTPase"/>
</dbReference>
<dbReference type="OrthoDB" id="415015at2759"/>
<dbReference type="GO" id="GO:0032259">
    <property type="term" value="P:methylation"/>
    <property type="evidence" value="ECO:0007669"/>
    <property type="project" value="UniProtKB-KW"/>
</dbReference>
<keyword evidence="9" id="KW-0547">Nucleotide-binding</keyword>
<evidence type="ECO:0000313" key="15">
    <source>
        <dbReference type="Proteomes" id="UP000605970"/>
    </source>
</evidence>
<dbReference type="FunFam" id="3.40.50.300:FF:000496">
    <property type="entry name" value="Nucleolar GTP-binding protein 1"/>
    <property type="match status" value="1"/>
</dbReference>
<dbReference type="InterPro" id="IPR007823">
    <property type="entry name" value="RRP8"/>
</dbReference>
<protein>
    <recommendedName>
        <fullName evidence="3">Ribosomal RNA-processing protein 8</fullName>
    </recommendedName>
</protein>
<dbReference type="SUPFAM" id="SSF52540">
    <property type="entry name" value="P-loop containing nucleoside triphosphate hydrolases"/>
    <property type="match status" value="1"/>
</dbReference>
<evidence type="ECO:0000256" key="5">
    <source>
        <dbReference type="ARBA" id="ARBA00022552"/>
    </source>
</evidence>
<dbReference type="CDD" id="cd01897">
    <property type="entry name" value="NOG"/>
    <property type="match status" value="1"/>
</dbReference>
<feature type="compositionally biased region" description="Basic residues" evidence="12">
    <location>
        <begin position="630"/>
        <end position="639"/>
    </location>
</feature>
<dbReference type="GO" id="GO:0006364">
    <property type="term" value="P:rRNA processing"/>
    <property type="evidence" value="ECO:0007669"/>
    <property type="project" value="UniProtKB-KW"/>
</dbReference>
<dbReference type="InterPro" id="IPR010674">
    <property type="entry name" value="NOG1_Rossman_fold_dom"/>
</dbReference>